<keyword evidence="4 7" id="KW-0812">Transmembrane</keyword>
<feature type="signal peptide" evidence="8">
    <location>
        <begin position="1"/>
        <end position="27"/>
    </location>
</feature>
<dbReference type="InterPro" id="IPR036942">
    <property type="entry name" value="Beta-barrel_TonB_sf"/>
</dbReference>
<dbReference type="InterPro" id="IPR039426">
    <property type="entry name" value="TonB-dep_rcpt-like"/>
</dbReference>
<dbReference type="SUPFAM" id="SSF49464">
    <property type="entry name" value="Carboxypeptidase regulatory domain-like"/>
    <property type="match status" value="1"/>
</dbReference>
<evidence type="ECO:0000256" key="3">
    <source>
        <dbReference type="ARBA" id="ARBA00022452"/>
    </source>
</evidence>
<dbReference type="EMBL" id="QWGR01000008">
    <property type="protein sequence ID" value="RIJ47432.1"/>
    <property type="molecule type" value="Genomic_DNA"/>
</dbReference>
<dbReference type="Gene3D" id="2.170.130.10">
    <property type="entry name" value="TonB-dependent receptor, plug domain"/>
    <property type="match status" value="1"/>
</dbReference>
<accession>A0A399SXQ2</accession>
<keyword evidence="8" id="KW-0732">Signal</keyword>
<dbReference type="RefSeq" id="WP_119438792.1">
    <property type="nucleotide sequence ID" value="NZ_QWGR01000008.1"/>
</dbReference>
<dbReference type="InterPro" id="IPR012910">
    <property type="entry name" value="Plug_dom"/>
</dbReference>
<comment type="subcellular location">
    <subcellularLocation>
        <location evidence="1 7">Cell outer membrane</location>
        <topology evidence="1 7">Multi-pass membrane protein</topology>
    </subcellularLocation>
</comment>
<evidence type="ECO:0000313" key="10">
    <source>
        <dbReference type="EMBL" id="RIJ47432.1"/>
    </source>
</evidence>
<name>A0A399SXQ2_9BACT</name>
<dbReference type="Pfam" id="PF07715">
    <property type="entry name" value="Plug"/>
    <property type="match status" value="1"/>
</dbReference>
<dbReference type="InterPro" id="IPR008969">
    <property type="entry name" value="CarboxyPept-like_regulatory"/>
</dbReference>
<keyword evidence="6 7" id="KW-0998">Cell outer membrane</keyword>
<evidence type="ECO:0000256" key="7">
    <source>
        <dbReference type="PROSITE-ProRule" id="PRU01360"/>
    </source>
</evidence>
<dbReference type="GO" id="GO:0009279">
    <property type="term" value="C:cell outer membrane"/>
    <property type="evidence" value="ECO:0007669"/>
    <property type="project" value="UniProtKB-SubCell"/>
</dbReference>
<dbReference type="Pfam" id="PF13715">
    <property type="entry name" value="CarbopepD_reg_2"/>
    <property type="match status" value="1"/>
</dbReference>
<evidence type="ECO:0000256" key="8">
    <source>
        <dbReference type="SAM" id="SignalP"/>
    </source>
</evidence>
<evidence type="ECO:0000256" key="1">
    <source>
        <dbReference type="ARBA" id="ARBA00004571"/>
    </source>
</evidence>
<keyword evidence="11" id="KW-1185">Reference proteome</keyword>
<evidence type="ECO:0000256" key="2">
    <source>
        <dbReference type="ARBA" id="ARBA00022448"/>
    </source>
</evidence>
<organism evidence="10 11">
    <name type="scientific">Maribellus luteus</name>
    <dbReference type="NCBI Taxonomy" id="2305463"/>
    <lineage>
        <taxon>Bacteria</taxon>
        <taxon>Pseudomonadati</taxon>
        <taxon>Bacteroidota</taxon>
        <taxon>Bacteroidia</taxon>
        <taxon>Marinilabiliales</taxon>
        <taxon>Prolixibacteraceae</taxon>
        <taxon>Maribellus</taxon>
    </lineage>
</organism>
<feature type="chain" id="PRO_5017283566" evidence="8">
    <location>
        <begin position="28"/>
        <end position="780"/>
    </location>
</feature>
<evidence type="ECO:0000256" key="5">
    <source>
        <dbReference type="ARBA" id="ARBA00023136"/>
    </source>
</evidence>
<keyword evidence="5 7" id="KW-0472">Membrane</keyword>
<evidence type="ECO:0000313" key="11">
    <source>
        <dbReference type="Proteomes" id="UP000265926"/>
    </source>
</evidence>
<keyword evidence="10" id="KW-0675">Receptor</keyword>
<gene>
    <name evidence="10" type="ORF">D1614_15090</name>
</gene>
<evidence type="ECO:0000259" key="9">
    <source>
        <dbReference type="Pfam" id="PF07715"/>
    </source>
</evidence>
<proteinExistence type="inferred from homology"/>
<keyword evidence="2 7" id="KW-0813">Transport</keyword>
<dbReference type="SUPFAM" id="SSF56935">
    <property type="entry name" value="Porins"/>
    <property type="match status" value="1"/>
</dbReference>
<comment type="similarity">
    <text evidence="7">Belongs to the TonB-dependent receptor family.</text>
</comment>
<protein>
    <submittedName>
        <fullName evidence="10">TonB-dependent receptor</fullName>
    </submittedName>
</protein>
<reference evidence="10 11" key="1">
    <citation type="submission" date="2018-08" db="EMBL/GenBank/DDBJ databases">
        <title>Pallidiluteibacterium maritimus gen. nov., sp. nov., isolated from coastal sediment.</title>
        <authorList>
            <person name="Zhou L.Y."/>
        </authorList>
    </citation>
    <scope>NUCLEOTIDE SEQUENCE [LARGE SCALE GENOMIC DNA]</scope>
    <source>
        <strain evidence="10 11">XSD2</strain>
    </source>
</reference>
<dbReference type="InterPro" id="IPR037066">
    <property type="entry name" value="Plug_dom_sf"/>
</dbReference>
<dbReference type="OrthoDB" id="9803050at2"/>
<dbReference type="AlphaFoldDB" id="A0A399SXQ2"/>
<feature type="domain" description="TonB-dependent receptor plug" evidence="9">
    <location>
        <begin position="150"/>
        <end position="227"/>
    </location>
</feature>
<comment type="caution">
    <text evidence="10">The sequence shown here is derived from an EMBL/GenBank/DDBJ whole genome shotgun (WGS) entry which is preliminary data.</text>
</comment>
<dbReference type="Gene3D" id="2.40.170.20">
    <property type="entry name" value="TonB-dependent receptor, beta-barrel domain"/>
    <property type="match status" value="1"/>
</dbReference>
<dbReference type="Gene3D" id="2.60.40.1120">
    <property type="entry name" value="Carboxypeptidase-like, regulatory domain"/>
    <property type="match status" value="1"/>
</dbReference>
<evidence type="ECO:0000256" key="4">
    <source>
        <dbReference type="ARBA" id="ARBA00022692"/>
    </source>
</evidence>
<dbReference type="Proteomes" id="UP000265926">
    <property type="component" value="Unassembled WGS sequence"/>
</dbReference>
<keyword evidence="3 7" id="KW-1134">Transmembrane beta strand</keyword>
<evidence type="ECO:0000256" key="6">
    <source>
        <dbReference type="ARBA" id="ARBA00023237"/>
    </source>
</evidence>
<sequence length="780" mass="88948">MKNNSKTRNKIALTLLMVFVTVSSVLADETVTISGYVRSAETGEGLIGSTIYVEELKTGTATNAYGFYSLTIPKGNYTIRYSYIGYRHNQLPLSLTRNNSKDVELLPSSAEVEEIIVRNEAEDKNIRTAEMGVIKLSPRETRMIPVILGEQDILKTIQLLPGVSSGTEGTTGFYVRGGGVDQNLIILDEAPIYSASHLMGFFSVFNSDAIKDMKLYKGNAPAVYGGRLSSILDIQMNEGNAKKFSASGGLGLLASRLTIESPIVKDKGSFIISGRRSYADMFLIFPNDKSQKETDLYFYDLNAKANYKINDNNRIYLSGYWGRDVFNIDDLFALKWGNKTATFRWNHIFNNQLFLNSSLIYSNYDYGFGYNFSDNMIYINSGIRDINWKEDLQYYINAKHTLKFGFNTIYHTYSPGEINAENNDVFNSVFMGEKQSFEGAVYLSHNWNISDHFSVNYGLRYSGFMAVGPDTVYTYNEQDERVDSEVFANGDVIQKYKEIEPRITFNVIFNRNSSLKLSYARNAQYIHLLSNSSASLPTDVWIPSSRNVKPQVADQIAAGYFRNFKNNMFETSVEVYHKDLYNQIDYQNGAEILLNQDVESQLVFGKGRAYGLELYVKKRTGKLTGWFGYTLSRTERSMDEIENGRWFPARQDRTHDISVVGMYQLNQKWNLSANWVFNTGNAVTFPNGKYSVNKFTVPVYTSRNASRMPDYHRLDLGATYMPKKKKRFESSWSFSLYNAYGRKNAFSITFQENENNPTQTEAERLALFQMIPSVTYNFKF</sequence>
<dbReference type="PROSITE" id="PS52016">
    <property type="entry name" value="TONB_DEPENDENT_REC_3"/>
    <property type="match status" value="1"/>
</dbReference>